<dbReference type="Gene3D" id="3.40.640.10">
    <property type="entry name" value="Type I PLP-dependent aspartate aminotransferase-like (Major domain)"/>
    <property type="match status" value="1"/>
</dbReference>
<proteinExistence type="predicted"/>
<dbReference type="InterPro" id="IPR015424">
    <property type="entry name" value="PyrdxlP-dep_Trfase"/>
</dbReference>
<dbReference type="Proteomes" id="UP001165541">
    <property type="component" value="Unassembled WGS sequence"/>
</dbReference>
<keyword evidence="3" id="KW-0808">Transferase</keyword>
<dbReference type="SUPFAM" id="SSF53383">
    <property type="entry name" value="PLP-dependent transferases"/>
    <property type="match status" value="1"/>
</dbReference>
<dbReference type="EMBL" id="JAMKFE010000002">
    <property type="protein sequence ID" value="MCM5678454.1"/>
    <property type="molecule type" value="Genomic_DNA"/>
</dbReference>
<dbReference type="GO" id="GO:0008483">
    <property type="term" value="F:transaminase activity"/>
    <property type="evidence" value="ECO:0007669"/>
    <property type="project" value="UniProtKB-KW"/>
</dbReference>
<name>A0ABT0YJ78_9BURK</name>
<sequence length="422" mass="46905">MTRELEMDDLQYRTPAFEQALVSLPTPSANASGDDAYWERVRALYHVSDRLVNLENGYWGAMPEPVKSMYAWWTERINHENSLWVRERWARAVEALRAEVAAALGCEADEIVLTRGATEAMLALIGGYRRLRPGDTVLYSDLDYPAMRHAMAWLHERRGVEPVCFSIPEPATRENVLAAYEEQLRRHPRTRLLLLTHLSHSTGLMMPVREIAEMARAAGAETIVDAAHSWGQVDFRPQDLGVSFVGFNLHKWVAAPLGCGCLYIKRGEVGAIDRYFGDRDHAEDDIRSRIHTGSPNFAAWLTLPAALELHRRISAAAKGARLRHLRSLWVEPARRLPGLAVLTPDDPTMVAGITAFRLDGKTSAADNDAIVATLRDRHGVFTVRRDGPAAGDVVRVTPALYTRAADVMQLVRGLEALGAGHG</sequence>
<keyword evidence="1" id="KW-0663">Pyridoxal phosphate</keyword>
<protein>
    <submittedName>
        <fullName evidence="3">Aminotransferase class V-fold PLP-dependent enzyme</fullName>
    </submittedName>
</protein>
<evidence type="ECO:0000313" key="3">
    <source>
        <dbReference type="EMBL" id="MCM5678454.1"/>
    </source>
</evidence>
<dbReference type="InterPro" id="IPR015421">
    <property type="entry name" value="PyrdxlP-dep_Trfase_major"/>
</dbReference>
<keyword evidence="4" id="KW-1185">Reference proteome</keyword>
<dbReference type="InterPro" id="IPR000192">
    <property type="entry name" value="Aminotrans_V_dom"/>
</dbReference>
<gene>
    <name evidence="3" type="ORF">M8A51_02790</name>
</gene>
<keyword evidence="3" id="KW-0032">Aminotransferase</keyword>
<comment type="caution">
    <text evidence="3">The sequence shown here is derived from an EMBL/GenBank/DDBJ whole genome shotgun (WGS) entry which is preliminary data.</text>
</comment>
<dbReference type="PANTHER" id="PTHR43092">
    <property type="entry name" value="L-CYSTEINE DESULFHYDRASE"/>
    <property type="match status" value="1"/>
</dbReference>
<organism evidence="3 4">
    <name type="scientific">Caldimonas mangrovi</name>
    <dbReference type="NCBI Taxonomy" id="2944811"/>
    <lineage>
        <taxon>Bacteria</taxon>
        <taxon>Pseudomonadati</taxon>
        <taxon>Pseudomonadota</taxon>
        <taxon>Betaproteobacteria</taxon>
        <taxon>Burkholderiales</taxon>
        <taxon>Sphaerotilaceae</taxon>
        <taxon>Caldimonas</taxon>
    </lineage>
</organism>
<feature type="domain" description="Aminotransferase class V" evidence="2">
    <location>
        <begin position="87"/>
        <end position="368"/>
    </location>
</feature>
<accession>A0ABT0YJ78</accession>
<dbReference type="InterPro" id="IPR015422">
    <property type="entry name" value="PyrdxlP-dep_Trfase_small"/>
</dbReference>
<dbReference type="Gene3D" id="3.90.1150.10">
    <property type="entry name" value="Aspartate Aminotransferase, domain 1"/>
    <property type="match status" value="1"/>
</dbReference>
<dbReference type="PANTHER" id="PTHR43092:SF6">
    <property type="entry name" value="BLR1280 PROTEIN"/>
    <property type="match status" value="1"/>
</dbReference>
<dbReference type="RefSeq" id="WP_251776606.1">
    <property type="nucleotide sequence ID" value="NZ_JAMKFE010000002.1"/>
</dbReference>
<evidence type="ECO:0000259" key="2">
    <source>
        <dbReference type="Pfam" id="PF00266"/>
    </source>
</evidence>
<reference evidence="3" key="1">
    <citation type="submission" date="2022-05" db="EMBL/GenBank/DDBJ databases">
        <title>Schlegelella sp. nov., isolated from mangrove soil.</title>
        <authorList>
            <person name="Liu Y."/>
            <person name="Ge X."/>
            <person name="Liu W."/>
        </authorList>
    </citation>
    <scope>NUCLEOTIDE SEQUENCE</scope>
    <source>
        <strain evidence="3">S2-27</strain>
    </source>
</reference>
<evidence type="ECO:0000313" key="4">
    <source>
        <dbReference type="Proteomes" id="UP001165541"/>
    </source>
</evidence>
<dbReference type="Pfam" id="PF00266">
    <property type="entry name" value="Aminotran_5"/>
    <property type="match status" value="1"/>
</dbReference>
<evidence type="ECO:0000256" key="1">
    <source>
        <dbReference type="ARBA" id="ARBA00022898"/>
    </source>
</evidence>